<dbReference type="SUPFAM" id="SSF53756">
    <property type="entry name" value="UDP-Glycosyltransferase/glycogen phosphorylase"/>
    <property type="match status" value="3"/>
</dbReference>
<accession>A0A0D9WX47</accession>
<dbReference type="CDD" id="cd03784">
    <property type="entry name" value="GT1_Gtf-like"/>
    <property type="match status" value="2"/>
</dbReference>
<reference evidence="4 5" key="1">
    <citation type="submission" date="2012-08" db="EMBL/GenBank/DDBJ databases">
        <title>Oryza genome evolution.</title>
        <authorList>
            <person name="Wing R.A."/>
        </authorList>
    </citation>
    <scope>NUCLEOTIDE SEQUENCE</scope>
</reference>
<dbReference type="Gene3D" id="3.40.50.2000">
    <property type="entry name" value="Glycogen Phosphorylase B"/>
    <property type="match status" value="5"/>
</dbReference>
<evidence type="ECO:0000256" key="2">
    <source>
        <dbReference type="ARBA" id="ARBA00022679"/>
    </source>
</evidence>
<evidence type="ECO:0000313" key="4">
    <source>
        <dbReference type="EnsemblPlants" id="LPERR07G07140.2"/>
    </source>
</evidence>
<feature type="region of interest" description="Disordered" evidence="3">
    <location>
        <begin position="492"/>
        <end position="515"/>
    </location>
</feature>
<dbReference type="AlphaFoldDB" id="A0A0D9WX47"/>
<dbReference type="GO" id="GO:0080043">
    <property type="term" value="F:quercetin 3-O-glucosyltransferase activity"/>
    <property type="evidence" value="ECO:0007669"/>
    <property type="project" value="TreeGrafter"/>
</dbReference>
<evidence type="ECO:0008006" key="6">
    <source>
        <dbReference type="Google" id="ProtNLM"/>
    </source>
</evidence>
<dbReference type="Gramene" id="LPERR07G07140.2">
    <property type="protein sequence ID" value="LPERR07G07140.2"/>
    <property type="gene ID" value="LPERR07G07140"/>
</dbReference>
<reference evidence="5" key="2">
    <citation type="submission" date="2013-12" db="EMBL/GenBank/DDBJ databases">
        <authorList>
            <person name="Yu Y."/>
            <person name="Lee S."/>
            <person name="de Baynast K."/>
            <person name="Wissotski M."/>
            <person name="Liu L."/>
            <person name="Talag J."/>
            <person name="Goicoechea J."/>
            <person name="Angelova A."/>
            <person name="Jetty R."/>
            <person name="Kudrna D."/>
            <person name="Golser W."/>
            <person name="Rivera L."/>
            <person name="Zhang J."/>
            <person name="Wing R."/>
        </authorList>
    </citation>
    <scope>NUCLEOTIDE SEQUENCE</scope>
</reference>
<dbReference type="EnsemblPlants" id="LPERR07G07140.2">
    <property type="protein sequence ID" value="LPERR07G07140.2"/>
    <property type="gene ID" value="LPERR07G07140"/>
</dbReference>
<proteinExistence type="inferred from homology"/>
<protein>
    <recommendedName>
        <fullName evidence="6">UDP-glycosyltransferases domain-containing protein</fullName>
    </recommendedName>
</protein>
<dbReference type="PANTHER" id="PTHR11926">
    <property type="entry name" value="GLUCOSYL/GLUCURONOSYL TRANSFERASES"/>
    <property type="match status" value="1"/>
</dbReference>
<feature type="compositionally biased region" description="Low complexity" evidence="3">
    <location>
        <begin position="494"/>
        <end position="512"/>
    </location>
</feature>
<comment type="similarity">
    <text evidence="1">Belongs to the UDP-glycosyltransferase family.</text>
</comment>
<dbReference type="PANTHER" id="PTHR11926:SF1451">
    <property type="entry name" value="OS07G0241500 PROTEIN"/>
    <property type="match status" value="1"/>
</dbReference>
<sequence length="1090" mass="117588">MASDAGGGERRRRRVLVFPLPFQGHINPMLQLACALHGRGGLSVTVLHTRFNAPDASRHPDLAFVKVPDGVPAAVAASGRVSEIILTMNAAMERDGEGALSPSVREVLASVVATEEGQPPVACLVIDAHLLAVQKAAAAVGIPTLVLRTGSAACHRCYLAYRMLVEKGYLPPKESQLYEPVKELPPLRVRDLVNTNDELVFELLARIAETVRNCYGVVINTFDELEPVELESIRGELGNDNIAFVLAIGPLHKLTSMSIGSSLNLSPDQSCIEWLDTQETGSVLYVSFGSLASIDSNELFEVACGLEKSGHPFLWVVRSDLVRGMNRACLPDGFESAVEDRGKIIQWAPQQEVLAHHAVGGFWTHAGWNSVFESICEGIPMICKPQFADQMINTRYVEAVWGVGFELVGKLERSKIEKVTRKLMGKNEGAEMRERAKHLKNKVSHCLKSDGSSQIAIDKLTPIRLCINEPATATIPNLHRATRFHGCRKLPDQPAAGETAARPPTATTMAGAESGDGGALRGHVVLFPLPFQGHLSPMLQLAGALHARGLASTVLHTAYNAPDAAAHPEFAFVAVPSGDAVSAALAEAPKDGIAKIMALNAAIEASGCARDALASLMVSESEGDERRQRLQRPACLVIDAALPAAQKAAAEVGLPTIVLHTGSAAAFRLFRSYAMLREKGYLPAKESELDRPVIEMPPLRVSDLFDPSKYVNEEMGNKILALSTETTTNSSGAVVNTFEALETPELHSVRDELGADIPVFAIGPLHKLTNNNSDRSSLLEQDRSCIEWLDTKEPGSVLYGRCHLVDWAPQAEVLAHPAVGGFWTHNGWNSTLESIYEGVPMLSRPIFGDQPITARYVQETWQIGFMVEGKLERGKIEEAIRRLMEGEDGVAVQERADQLKRKILTCLEDGGSTQQAIDKLPGPAVMAMARQERQPNTGRHVALFPLPFQGHLTPMLHLATLLHARGLTVTVLHTGFNAPDPARHPAEIEFVSIHETLPEVATSLEFGVVKQLLALNAACEAPFRDALASLLPGVACVVVDGQWFAALAAAAQLGIPALVLRTGSAATFCSLLAYPRLLDAGLIPIEGKRD</sequence>
<evidence type="ECO:0000256" key="3">
    <source>
        <dbReference type="SAM" id="MobiDB-lite"/>
    </source>
</evidence>
<keyword evidence="2" id="KW-0808">Transferase</keyword>
<dbReference type="FunFam" id="3.40.50.2000:FF:000040">
    <property type="entry name" value="UDP-glycosyltransferase 76C1"/>
    <property type="match status" value="1"/>
</dbReference>
<keyword evidence="5" id="KW-1185">Reference proteome</keyword>
<evidence type="ECO:0000313" key="5">
    <source>
        <dbReference type="Proteomes" id="UP000032180"/>
    </source>
</evidence>
<organism evidence="4 5">
    <name type="scientific">Leersia perrieri</name>
    <dbReference type="NCBI Taxonomy" id="77586"/>
    <lineage>
        <taxon>Eukaryota</taxon>
        <taxon>Viridiplantae</taxon>
        <taxon>Streptophyta</taxon>
        <taxon>Embryophyta</taxon>
        <taxon>Tracheophyta</taxon>
        <taxon>Spermatophyta</taxon>
        <taxon>Magnoliopsida</taxon>
        <taxon>Liliopsida</taxon>
        <taxon>Poales</taxon>
        <taxon>Poaceae</taxon>
        <taxon>BOP clade</taxon>
        <taxon>Oryzoideae</taxon>
        <taxon>Oryzeae</taxon>
        <taxon>Oryzinae</taxon>
        <taxon>Leersia</taxon>
    </lineage>
</organism>
<dbReference type="GO" id="GO:0080044">
    <property type="term" value="F:quercetin 7-O-glucosyltransferase activity"/>
    <property type="evidence" value="ECO:0007669"/>
    <property type="project" value="TreeGrafter"/>
</dbReference>
<reference evidence="4" key="3">
    <citation type="submission" date="2015-04" db="UniProtKB">
        <authorList>
            <consortium name="EnsemblPlants"/>
        </authorList>
    </citation>
    <scope>IDENTIFICATION</scope>
</reference>
<dbReference type="eggNOG" id="KOG1192">
    <property type="taxonomic scope" value="Eukaryota"/>
</dbReference>
<name>A0A0D9WX47_9ORYZ</name>
<evidence type="ECO:0000256" key="1">
    <source>
        <dbReference type="ARBA" id="ARBA00009995"/>
    </source>
</evidence>
<dbReference type="InterPro" id="IPR002213">
    <property type="entry name" value="UDP_glucos_trans"/>
</dbReference>
<dbReference type="Proteomes" id="UP000032180">
    <property type="component" value="Chromosome 7"/>
</dbReference>
<dbReference type="Pfam" id="PF00201">
    <property type="entry name" value="UDPGT"/>
    <property type="match status" value="2"/>
</dbReference>